<proteinExistence type="predicted"/>
<dbReference type="InterPro" id="IPR032710">
    <property type="entry name" value="NTF2-like_dom_sf"/>
</dbReference>
<dbReference type="Gene3D" id="3.10.450.50">
    <property type="match status" value="1"/>
</dbReference>
<evidence type="ECO:0000313" key="2">
    <source>
        <dbReference type="EMBL" id="MDR6510822.1"/>
    </source>
</evidence>
<evidence type="ECO:0000259" key="1">
    <source>
        <dbReference type="Pfam" id="PF12680"/>
    </source>
</evidence>
<dbReference type="RefSeq" id="WP_022676460.1">
    <property type="nucleotide sequence ID" value="NZ_CP140000.1"/>
</dbReference>
<comment type="caution">
    <text evidence="2">The sequence shown here is derived from an EMBL/GenBank/DDBJ whole genome shotgun (WGS) entry which is preliminary data.</text>
</comment>
<dbReference type="Proteomes" id="UP001184150">
    <property type="component" value="Unassembled WGS sequence"/>
</dbReference>
<organism evidence="2 3">
    <name type="scientific">Novosphingobium capsulatum</name>
    <dbReference type="NCBI Taxonomy" id="13688"/>
    <lineage>
        <taxon>Bacteria</taxon>
        <taxon>Pseudomonadati</taxon>
        <taxon>Pseudomonadota</taxon>
        <taxon>Alphaproteobacteria</taxon>
        <taxon>Sphingomonadales</taxon>
        <taxon>Sphingomonadaceae</taxon>
        <taxon>Novosphingobium</taxon>
    </lineage>
</organism>
<name>A0ABU1MKL3_9SPHN</name>
<dbReference type="EMBL" id="JAVDRD010000003">
    <property type="protein sequence ID" value="MDR6510822.1"/>
    <property type="molecule type" value="Genomic_DNA"/>
</dbReference>
<reference evidence="2 3" key="1">
    <citation type="submission" date="2023-07" db="EMBL/GenBank/DDBJ databases">
        <title>Sorghum-associated microbial communities from plants grown in Nebraska, USA.</title>
        <authorList>
            <person name="Schachtman D."/>
        </authorList>
    </citation>
    <scope>NUCLEOTIDE SEQUENCE [LARGE SCALE GENOMIC DNA]</scope>
    <source>
        <strain evidence="2 3">DS1027</strain>
    </source>
</reference>
<gene>
    <name evidence="2" type="ORF">J2792_001688</name>
</gene>
<protein>
    <recommendedName>
        <fullName evidence="1">SnoaL-like domain-containing protein</fullName>
    </recommendedName>
</protein>
<sequence length="128" mass="13870">MQLGLAAWHRAMLAGCPEDLLTELLADDAVFHSPVLHTPQVGREAVALHLSAACRILALGRFAYVRELADGPEAALEFEATLDGVAVNGVHLLRFDLEGRIVDAKVMVRPFAAADLLWRKMAEALEDG</sequence>
<dbReference type="InterPro" id="IPR037401">
    <property type="entry name" value="SnoaL-like"/>
</dbReference>
<keyword evidence="3" id="KW-1185">Reference proteome</keyword>
<dbReference type="Pfam" id="PF12680">
    <property type="entry name" value="SnoaL_2"/>
    <property type="match status" value="1"/>
</dbReference>
<accession>A0ABU1MKL3</accession>
<dbReference type="SUPFAM" id="SSF54427">
    <property type="entry name" value="NTF2-like"/>
    <property type="match status" value="1"/>
</dbReference>
<evidence type="ECO:0000313" key="3">
    <source>
        <dbReference type="Proteomes" id="UP001184150"/>
    </source>
</evidence>
<feature type="domain" description="SnoaL-like" evidence="1">
    <location>
        <begin position="7"/>
        <end position="103"/>
    </location>
</feature>